<name>A0ABS2QAC2_9BACL</name>
<feature type="domain" description="NAD(P)-binding" evidence="1">
    <location>
        <begin position="7"/>
        <end position="148"/>
    </location>
</feature>
<dbReference type="PANTHER" id="PTHR48079">
    <property type="entry name" value="PROTEIN YEEZ"/>
    <property type="match status" value="1"/>
</dbReference>
<dbReference type="Gene3D" id="3.40.50.720">
    <property type="entry name" value="NAD(P)-binding Rossmann-like Domain"/>
    <property type="match status" value="1"/>
</dbReference>
<evidence type="ECO:0000313" key="3">
    <source>
        <dbReference type="Proteomes" id="UP000823201"/>
    </source>
</evidence>
<dbReference type="InterPro" id="IPR051783">
    <property type="entry name" value="NAD(P)-dependent_oxidoreduct"/>
</dbReference>
<dbReference type="SUPFAM" id="SSF51735">
    <property type="entry name" value="NAD(P)-binding Rossmann-fold domains"/>
    <property type="match status" value="1"/>
</dbReference>
<dbReference type="Proteomes" id="UP000823201">
    <property type="component" value="Unassembled WGS sequence"/>
</dbReference>
<dbReference type="InterPro" id="IPR036291">
    <property type="entry name" value="NAD(P)-bd_dom_sf"/>
</dbReference>
<protein>
    <submittedName>
        <fullName evidence="2">Nucleoside-diphosphate-sugar epimerase</fullName>
    </submittedName>
</protein>
<dbReference type="EMBL" id="JAFBEV010000016">
    <property type="protein sequence ID" value="MBM7658395.1"/>
    <property type="molecule type" value="Genomic_DNA"/>
</dbReference>
<dbReference type="RefSeq" id="WP_205006959.1">
    <property type="nucleotide sequence ID" value="NZ_CBCRXA010000011.1"/>
</dbReference>
<accession>A0ABS2QAC2</accession>
<dbReference type="InterPro" id="IPR016040">
    <property type="entry name" value="NAD(P)-bd_dom"/>
</dbReference>
<keyword evidence="3" id="KW-1185">Reference proteome</keyword>
<dbReference type="Pfam" id="PF13460">
    <property type="entry name" value="NAD_binding_10"/>
    <property type="match status" value="1"/>
</dbReference>
<evidence type="ECO:0000259" key="1">
    <source>
        <dbReference type="Pfam" id="PF13460"/>
    </source>
</evidence>
<dbReference type="PANTHER" id="PTHR48079:SF6">
    <property type="entry name" value="NAD(P)-BINDING DOMAIN-CONTAINING PROTEIN-RELATED"/>
    <property type="match status" value="1"/>
</dbReference>
<proteinExistence type="predicted"/>
<evidence type="ECO:0000313" key="2">
    <source>
        <dbReference type="EMBL" id="MBM7658395.1"/>
    </source>
</evidence>
<comment type="caution">
    <text evidence="2">The sequence shown here is derived from an EMBL/GenBank/DDBJ whole genome shotgun (WGS) entry which is preliminary data.</text>
</comment>
<gene>
    <name evidence="2" type="ORF">JOC27_001848</name>
</gene>
<organism evidence="2 3">
    <name type="scientific">Sporolactobacillus spathodeae</name>
    <dbReference type="NCBI Taxonomy" id="1465502"/>
    <lineage>
        <taxon>Bacteria</taxon>
        <taxon>Bacillati</taxon>
        <taxon>Bacillota</taxon>
        <taxon>Bacilli</taxon>
        <taxon>Bacillales</taxon>
        <taxon>Sporolactobacillaceae</taxon>
        <taxon>Sporolactobacillus</taxon>
    </lineage>
</organism>
<sequence>MKLFMIGGTGLLGSEAAKELISRGHEVTSIALPPLPSGAVLPPKMKIEFGNYLEMTDEEIEAHFAGCEGFIFAAGVDERVEGPAPIYALFKKYNIDPVKRLLRLAKKAGIKHSVILGSYFAYFNRIWPEKELTKWHPYIRSRKDQEDVALSFADEGFDVAVLELPYIFGTQPGRKPVWMFLVESIRNMKWLTLYPRGGTAMVTVRQVGQAIAGAIERNRGGHCYPIGYDNMKWKELLNIAHKYLGCPNKKVVTIPDWLYALGGKKLMKEQKAKNIEGGLNMVKFTELQCSELFIDKSLGCEILGVQQDNIDRAIGDSIELCIDIIDHKVQALGMKGE</sequence>
<reference evidence="2 3" key="1">
    <citation type="submission" date="2021-01" db="EMBL/GenBank/DDBJ databases">
        <title>Genomic Encyclopedia of Type Strains, Phase IV (KMG-IV): sequencing the most valuable type-strain genomes for metagenomic binning, comparative biology and taxonomic classification.</title>
        <authorList>
            <person name="Goeker M."/>
        </authorList>
    </citation>
    <scope>NUCLEOTIDE SEQUENCE [LARGE SCALE GENOMIC DNA]</scope>
    <source>
        <strain evidence="2 3">DSM 100968</strain>
    </source>
</reference>